<protein>
    <submittedName>
        <fullName evidence="2">Small multi-drug export protein</fullName>
    </submittedName>
</protein>
<sequence length="166" mass="18630">MGVLELLWAYIVVFVLAALPFFEAYGVIALSIFAGLPEIPVILISLFGNILTVLLLILFIDRIKEWRRKRKGEKVEKQPSKRALRAQNLWKKYGLPGLALIGPLFVGSHLTAFMSVTLGGQKKSTSIWMIISITVWGVVFALLSHFGVDFLGYEDRGILRDIIQND</sequence>
<keyword evidence="1" id="KW-1133">Transmembrane helix</keyword>
<dbReference type="EMBL" id="JBIACK010000003">
    <property type="protein sequence ID" value="MFE8700832.1"/>
    <property type="molecule type" value="Genomic_DNA"/>
</dbReference>
<name>A0ABW6KDR5_9BACI</name>
<feature type="transmembrane region" description="Helical" evidence="1">
    <location>
        <begin position="39"/>
        <end position="60"/>
    </location>
</feature>
<feature type="transmembrane region" description="Helical" evidence="1">
    <location>
        <begin position="93"/>
        <end position="115"/>
    </location>
</feature>
<feature type="transmembrane region" description="Helical" evidence="1">
    <location>
        <begin position="127"/>
        <end position="151"/>
    </location>
</feature>
<dbReference type="Proteomes" id="UP001601059">
    <property type="component" value="Unassembled WGS sequence"/>
</dbReference>
<dbReference type="InterPro" id="IPR009577">
    <property type="entry name" value="Sm_multidrug_ex"/>
</dbReference>
<keyword evidence="1" id="KW-0812">Transmembrane</keyword>
<dbReference type="RefSeq" id="WP_389360388.1">
    <property type="nucleotide sequence ID" value="NZ_JBIACK010000003.1"/>
</dbReference>
<feature type="transmembrane region" description="Helical" evidence="1">
    <location>
        <begin position="7"/>
        <end position="33"/>
    </location>
</feature>
<comment type="caution">
    <text evidence="2">The sequence shown here is derived from an EMBL/GenBank/DDBJ whole genome shotgun (WGS) entry which is preliminary data.</text>
</comment>
<reference evidence="2 3" key="1">
    <citation type="submission" date="2024-08" db="EMBL/GenBank/DDBJ databases">
        <title>Two novel Cytobacillus novel species.</title>
        <authorList>
            <person name="Liu G."/>
        </authorList>
    </citation>
    <scope>NUCLEOTIDE SEQUENCE [LARGE SCALE GENOMIC DNA]</scope>
    <source>
        <strain evidence="2 3">FJAT-54145</strain>
    </source>
</reference>
<evidence type="ECO:0000256" key="1">
    <source>
        <dbReference type="SAM" id="Phobius"/>
    </source>
</evidence>
<keyword evidence="3" id="KW-1185">Reference proteome</keyword>
<proteinExistence type="predicted"/>
<dbReference type="Pfam" id="PF06695">
    <property type="entry name" value="Sm_multidrug_ex"/>
    <property type="match status" value="1"/>
</dbReference>
<gene>
    <name evidence="2" type="ORF">ACFYKX_09415</name>
</gene>
<accession>A0ABW6KDR5</accession>
<evidence type="ECO:0000313" key="3">
    <source>
        <dbReference type="Proteomes" id="UP001601059"/>
    </source>
</evidence>
<evidence type="ECO:0000313" key="2">
    <source>
        <dbReference type="EMBL" id="MFE8700832.1"/>
    </source>
</evidence>
<organism evidence="2 3">
    <name type="scientific">Cytobacillus spartinae</name>
    <dbReference type="NCBI Taxonomy" id="3299023"/>
    <lineage>
        <taxon>Bacteria</taxon>
        <taxon>Bacillati</taxon>
        <taxon>Bacillota</taxon>
        <taxon>Bacilli</taxon>
        <taxon>Bacillales</taxon>
        <taxon>Bacillaceae</taxon>
        <taxon>Cytobacillus</taxon>
    </lineage>
</organism>
<keyword evidence="1" id="KW-0472">Membrane</keyword>